<dbReference type="Proteomes" id="UP000029518">
    <property type="component" value="Chromosome"/>
</dbReference>
<comment type="subcellular location">
    <subcellularLocation>
        <location evidence="3">Cytoplasm</location>
    </subcellularLocation>
</comment>
<dbReference type="Pfam" id="PF05636">
    <property type="entry name" value="HIGH_NTase1"/>
    <property type="match status" value="1"/>
</dbReference>
<gene>
    <name evidence="3" type="primary">tmcAL</name>
    <name evidence="4" type="ORF">PBOR_16840</name>
</gene>
<keyword evidence="3" id="KW-0694">RNA-binding</keyword>
<comment type="function">
    <text evidence="3">Catalyzes the formation of N(4)-acetylcytidine (ac(4)C) at the wobble position of elongator tRNA(Met), using acetate and ATP as substrates. First activates an acetate ion to form acetyladenylate (Ac-AMP) and then transfers the acetyl group to tRNA to form ac(4)C34.</text>
</comment>
<organism evidence="4 5">
    <name type="scientific">Paenibacillus borealis</name>
    <dbReference type="NCBI Taxonomy" id="160799"/>
    <lineage>
        <taxon>Bacteria</taxon>
        <taxon>Bacillati</taxon>
        <taxon>Bacillota</taxon>
        <taxon>Bacilli</taxon>
        <taxon>Bacillales</taxon>
        <taxon>Paenibacillaceae</taxon>
        <taxon>Paenibacillus</taxon>
    </lineage>
</organism>
<dbReference type="AlphaFoldDB" id="A0A089LH17"/>
<evidence type="ECO:0000256" key="1">
    <source>
        <dbReference type="ARBA" id="ARBA00022598"/>
    </source>
</evidence>
<dbReference type="GO" id="GO:0016740">
    <property type="term" value="F:transferase activity"/>
    <property type="evidence" value="ECO:0007669"/>
    <property type="project" value="UniProtKB-KW"/>
</dbReference>
<keyword evidence="3" id="KW-0067">ATP-binding</keyword>
<dbReference type="InterPro" id="IPR008513">
    <property type="entry name" value="tRNA(Met)_cyd_acetate_ligase"/>
</dbReference>
<dbReference type="SUPFAM" id="SSF52374">
    <property type="entry name" value="Nucleotidylyl transferase"/>
    <property type="match status" value="1"/>
</dbReference>
<dbReference type="PANTHER" id="PTHR37825">
    <property type="entry name" value="TRNA(MET) CYTIDINE ACETATE LIGASE"/>
    <property type="match status" value="1"/>
</dbReference>
<dbReference type="NCBIfam" id="NF010191">
    <property type="entry name" value="PRK13670.1"/>
    <property type="match status" value="1"/>
</dbReference>
<dbReference type="GO" id="GO:0016879">
    <property type="term" value="F:ligase activity, forming carbon-nitrogen bonds"/>
    <property type="evidence" value="ECO:0007669"/>
    <property type="project" value="UniProtKB-UniRule"/>
</dbReference>
<feature type="binding site" evidence="3">
    <location>
        <begin position="7"/>
        <end position="20"/>
    </location>
    <ligand>
        <name>ATP</name>
        <dbReference type="ChEBI" id="CHEBI:30616"/>
    </ligand>
</feature>
<comment type="catalytic activity">
    <reaction evidence="3">
        <text>cytidine(34) in elongator tRNA(Met) + acetate + ATP = N(4)-acetylcytidine(34) in elongator tRNA(Met) + AMP + diphosphate</text>
        <dbReference type="Rhea" id="RHEA:58144"/>
        <dbReference type="Rhea" id="RHEA-COMP:10693"/>
        <dbReference type="Rhea" id="RHEA-COMP:10694"/>
        <dbReference type="ChEBI" id="CHEBI:30089"/>
        <dbReference type="ChEBI" id="CHEBI:30616"/>
        <dbReference type="ChEBI" id="CHEBI:33019"/>
        <dbReference type="ChEBI" id="CHEBI:74900"/>
        <dbReference type="ChEBI" id="CHEBI:82748"/>
        <dbReference type="ChEBI" id="CHEBI:456215"/>
    </reaction>
</comment>
<dbReference type="InterPro" id="IPR014729">
    <property type="entry name" value="Rossmann-like_a/b/a_fold"/>
</dbReference>
<evidence type="ECO:0000256" key="2">
    <source>
        <dbReference type="ARBA" id="ARBA00022694"/>
    </source>
</evidence>
<dbReference type="OrthoDB" id="9769796at2"/>
<comment type="caution">
    <text evidence="3">Lacks conserved residue(s) required for the propagation of feature annotation.</text>
</comment>
<name>A0A089LH17_PAEBO</name>
<dbReference type="KEGG" id="pbd:PBOR_16840"/>
<keyword evidence="3" id="KW-0963">Cytoplasm</keyword>
<feature type="binding site" evidence="3">
    <location>
        <position position="197"/>
    </location>
    <ligand>
        <name>ATP</name>
        <dbReference type="ChEBI" id="CHEBI:30616"/>
    </ligand>
</feature>
<accession>A0A089LH17</accession>
<keyword evidence="3" id="KW-0820">tRNA-binding</keyword>
<keyword evidence="3" id="KW-0547">Nucleotide-binding</keyword>
<protein>
    <recommendedName>
        <fullName evidence="3">tRNA(Met) cytidine acetate ligase</fullName>
        <ecNumber evidence="3">6.3.4.-</ecNumber>
    </recommendedName>
</protein>
<dbReference type="HAMAP" id="MF_01539">
    <property type="entry name" value="TmcAL"/>
    <property type="match status" value="1"/>
</dbReference>
<dbReference type="EMBL" id="CP009285">
    <property type="protein sequence ID" value="AIQ58413.1"/>
    <property type="molecule type" value="Genomic_DNA"/>
</dbReference>
<dbReference type="PANTHER" id="PTHR37825:SF1">
    <property type="entry name" value="TRNA(MET) CYTIDINE ACETATE LIGASE"/>
    <property type="match status" value="1"/>
</dbReference>
<dbReference type="GO" id="GO:0000049">
    <property type="term" value="F:tRNA binding"/>
    <property type="evidence" value="ECO:0007669"/>
    <property type="project" value="UniProtKB-KW"/>
</dbReference>
<dbReference type="GO" id="GO:0006400">
    <property type="term" value="P:tRNA modification"/>
    <property type="evidence" value="ECO:0007669"/>
    <property type="project" value="UniProtKB-UniRule"/>
</dbReference>
<evidence type="ECO:0000313" key="5">
    <source>
        <dbReference type="Proteomes" id="UP000029518"/>
    </source>
</evidence>
<comment type="similarity">
    <text evidence="3">Belongs to the TmcAL family.</text>
</comment>
<evidence type="ECO:0000256" key="3">
    <source>
        <dbReference type="HAMAP-Rule" id="MF_01539"/>
    </source>
</evidence>
<feature type="binding site" evidence="3">
    <location>
        <position position="102"/>
    </location>
    <ligand>
        <name>ATP</name>
        <dbReference type="ChEBI" id="CHEBI:30616"/>
    </ligand>
</feature>
<feature type="binding site" evidence="3">
    <location>
        <position position="172"/>
    </location>
    <ligand>
        <name>ATP</name>
        <dbReference type="ChEBI" id="CHEBI:30616"/>
    </ligand>
</feature>
<dbReference type="EC" id="6.3.4.-" evidence="3"/>
<proteinExistence type="inferred from homology"/>
<keyword evidence="1 3" id="KW-0436">Ligase</keyword>
<dbReference type="GO" id="GO:0005524">
    <property type="term" value="F:ATP binding"/>
    <property type="evidence" value="ECO:0007669"/>
    <property type="project" value="UniProtKB-KW"/>
</dbReference>
<dbReference type="Gene3D" id="3.40.50.620">
    <property type="entry name" value="HUPs"/>
    <property type="match status" value="1"/>
</dbReference>
<dbReference type="RefSeq" id="WP_042213310.1">
    <property type="nucleotide sequence ID" value="NZ_CP009285.1"/>
</dbReference>
<dbReference type="HOGENOM" id="CLU_038915_0_1_9"/>
<evidence type="ECO:0000313" key="4">
    <source>
        <dbReference type="EMBL" id="AIQ58413.1"/>
    </source>
</evidence>
<sequence>MTTVGIIAEYNPLHNGHVHHFNEAKRISGAESSIVIMSGPFTQRGEPAAVSKRARTEMALHMGADLVIELPVAYAVQPAEWFAFGAVSLLEATGVVDSLCFGSEAGTLGALLPLAAFLAEESSALKEEIRARMAQGAGFPAAYSAAAAAAWKGTPGGSGSTLDAEALLRQPNNSLGLHYLIALQRLGSAIRPFTVPRTGAGFHDPLQGGSSIASATAIRRLLLEGGSPAAYMPEYSVSILEREHAAGRGPVMLEDFRAPLRHVLSTRSAAELRGVQDMNEGLENRMLRILPLLEQFTVAGLLQELKTRRYTHTRLQRLLLHILLNHSKEEMTPAALAQGPGYIRVLGFRESGRTLLKQMKQRAALPVVTSPARFSHPMLERDLQAGAVFAGAYTNPLRSDLYSDYLEPPVRI</sequence>
<reference evidence="4" key="1">
    <citation type="submission" date="2014-08" db="EMBL/GenBank/DDBJ databases">
        <title>Comparative genomics of the Paenibacillus odorifer group.</title>
        <authorList>
            <person name="den Bakker H.C."/>
            <person name="Tsai Y.-C.Y.-C."/>
            <person name="Martin N."/>
            <person name="Korlach J."/>
            <person name="Wiedmann M."/>
        </authorList>
    </citation>
    <scope>NUCLEOTIDE SEQUENCE [LARGE SCALE GENOMIC DNA]</scope>
    <source>
        <strain evidence="4">DSM 13188</strain>
    </source>
</reference>
<dbReference type="GO" id="GO:0005737">
    <property type="term" value="C:cytoplasm"/>
    <property type="evidence" value="ECO:0007669"/>
    <property type="project" value="UniProtKB-SubCell"/>
</dbReference>
<keyword evidence="5" id="KW-1185">Reference proteome</keyword>
<keyword evidence="2 3" id="KW-0819">tRNA processing</keyword>